<feature type="domain" description="Fungal kinase associated-1" evidence="8">
    <location>
        <begin position="252"/>
        <end position="373"/>
    </location>
</feature>
<keyword evidence="4" id="KW-0808">Transferase</keyword>
<dbReference type="InterPro" id="IPR043024">
    <property type="entry name" value="KA1_sf_fungal"/>
</dbReference>
<feature type="non-terminal residue" evidence="10">
    <location>
        <position position="394"/>
    </location>
</feature>
<dbReference type="HOGENOM" id="CLU_700176_0_0_1"/>
<evidence type="ECO:0000256" key="4">
    <source>
        <dbReference type="ARBA" id="ARBA00022679"/>
    </source>
</evidence>
<reference evidence="10" key="3">
    <citation type="submission" date="2018-07" db="EMBL/GenBank/DDBJ databases">
        <authorList>
            <person name="Quirk P.G."/>
            <person name="Krulwich T.A."/>
        </authorList>
    </citation>
    <scope>NUCLEOTIDE SEQUENCE</scope>
    <source>
        <strain evidence="10">96224</strain>
    </source>
</reference>
<keyword evidence="5" id="KW-0418">Kinase</keyword>
<comment type="catalytic activity">
    <reaction evidence="7">
        <text>L-seryl-[protein] + ATP = O-phospho-L-seryl-[protein] + ADP + H(+)</text>
        <dbReference type="Rhea" id="RHEA:17989"/>
        <dbReference type="Rhea" id="RHEA-COMP:9863"/>
        <dbReference type="Rhea" id="RHEA-COMP:11604"/>
        <dbReference type="ChEBI" id="CHEBI:15378"/>
        <dbReference type="ChEBI" id="CHEBI:29999"/>
        <dbReference type="ChEBI" id="CHEBI:30616"/>
        <dbReference type="ChEBI" id="CHEBI:83421"/>
        <dbReference type="ChEBI" id="CHEBI:456216"/>
        <dbReference type="EC" id="2.7.11.1"/>
    </reaction>
</comment>
<dbReference type="InterPro" id="IPR031850">
    <property type="entry name" value="Fungal_KA1_dom"/>
</dbReference>
<evidence type="ECO:0000256" key="6">
    <source>
        <dbReference type="ARBA" id="ARBA00047899"/>
    </source>
</evidence>
<dbReference type="Gene3D" id="3.30.310.220">
    <property type="entry name" value="Fungal kinase associated-1 domain"/>
    <property type="match status" value="1"/>
</dbReference>
<dbReference type="GO" id="GO:0004674">
    <property type="term" value="F:protein serine/threonine kinase activity"/>
    <property type="evidence" value="ECO:0007669"/>
    <property type="project" value="UniProtKB-KW"/>
</dbReference>
<dbReference type="EC" id="2.7.11.1" evidence="1"/>
<accession>A0A061HG55</accession>
<reference evidence="9" key="2">
    <citation type="submission" date="2013-01" db="EMBL/GenBank/DDBJ databases">
        <title>The wheat powdery mildew genome reveals unique evolution of an obligate biotroph.</title>
        <authorList>
            <person name="Oberhaensli S."/>
            <person name="Wicker T."/>
            <person name="Keller B."/>
        </authorList>
    </citation>
    <scope>NUCLEOTIDE SEQUENCE</scope>
    <source>
        <strain evidence="9">96224</strain>
    </source>
</reference>
<keyword evidence="2" id="KW-0723">Serine/threonine-protein kinase</keyword>
<name>A0A061HG55_BLUGR</name>
<sequence>MVYAPFAPSNHTQIDQLPSIFEYRYNKTPKRQRFSDKTLTSHQDGRSGAGLKQIEAQVRDHKVGVRYPPPLDVNVQVPEPLIIQKKRSIIVDSTEKGIRGKILPKINDGCLKPGFASPDLSNLFFHENLDRTINNSDLFSKNTGREVTKRFEWWRRNDEGRIRAVMPGGEPLKLRALSPTQLEVESRKIIGLNLAKLFKNHSEKLNINLELPHENFKNELKLRDSIVSSSEDFCDYTIIDHSKADDTREIAPQRNWLAKLFRIKPRAKFICFCVSKKRAWQETAEILLGWKRFGMQDVEIDRKRSIIFGRVGAINFLNMKEVQFAVEFMTVIEHGKRHPLSIARWTQEQGAGSSFRKVIGTLEMVLKMRRLLVLDESKRRMMVKMGKSFVATRR</sequence>
<evidence type="ECO:0000256" key="2">
    <source>
        <dbReference type="ARBA" id="ARBA00022527"/>
    </source>
</evidence>
<evidence type="ECO:0000313" key="10">
    <source>
        <dbReference type="EMBL" id="SUZ11919.1"/>
    </source>
</evidence>
<dbReference type="OrthoDB" id="504170at2759"/>
<evidence type="ECO:0000259" key="8">
    <source>
        <dbReference type="Pfam" id="PF16797"/>
    </source>
</evidence>
<evidence type="ECO:0000256" key="7">
    <source>
        <dbReference type="ARBA" id="ARBA00048679"/>
    </source>
</evidence>
<evidence type="ECO:0000256" key="3">
    <source>
        <dbReference type="ARBA" id="ARBA00022553"/>
    </source>
</evidence>
<dbReference type="Proteomes" id="UP000053110">
    <property type="component" value="Unassembled WGS sequence"/>
</dbReference>
<dbReference type="Pfam" id="PF16797">
    <property type="entry name" value="Fungal_KA1"/>
    <property type="match status" value="1"/>
</dbReference>
<protein>
    <recommendedName>
        <fullName evidence="1">non-specific serine/threonine protein kinase</fullName>
        <ecNumber evidence="1">2.7.11.1</ecNumber>
    </recommendedName>
</protein>
<dbReference type="EMBL" id="KE375126">
    <property type="protein sequence ID" value="EPQ63357.1"/>
    <property type="molecule type" value="Genomic_DNA"/>
</dbReference>
<evidence type="ECO:0000313" key="11">
    <source>
        <dbReference type="Proteomes" id="UP000053110"/>
    </source>
</evidence>
<gene>
    <name evidence="9" type="ORF">BGT96224_A20841</name>
    <name evidence="10" type="ORF">BGT96224V2_LOCUS5083</name>
</gene>
<proteinExistence type="predicted"/>
<evidence type="ECO:0000313" key="9">
    <source>
        <dbReference type="EMBL" id="EPQ63357.1"/>
    </source>
</evidence>
<reference evidence="11" key="1">
    <citation type="journal article" date="2013" name="Nat. Genet.">
        <title>The wheat powdery mildew genome shows the unique evolution of an obligate biotroph.</title>
        <authorList>
            <person name="Wicker T."/>
            <person name="Oberhaensli S."/>
            <person name="Parlange F."/>
            <person name="Buchmann J.P."/>
            <person name="Shatalina M."/>
            <person name="Roffler S."/>
            <person name="Ben-David R."/>
            <person name="Dolezel J."/>
            <person name="Simkova H."/>
            <person name="Schulze-Lefert P."/>
            <person name="Spanu P.D."/>
            <person name="Bruggmann R."/>
            <person name="Amselem J."/>
            <person name="Quesneville H."/>
            <person name="Ver Loren van Themaat E."/>
            <person name="Paape T."/>
            <person name="Shimizu K.K."/>
            <person name="Keller B."/>
        </authorList>
    </citation>
    <scope>NUCLEOTIDE SEQUENCE [LARGE SCALE GENOMIC DNA]</scope>
    <source>
        <strain evidence="11">96224</strain>
    </source>
</reference>
<comment type="catalytic activity">
    <reaction evidence="6">
        <text>L-threonyl-[protein] + ATP = O-phospho-L-threonyl-[protein] + ADP + H(+)</text>
        <dbReference type="Rhea" id="RHEA:46608"/>
        <dbReference type="Rhea" id="RHEA-COMP:11060"/>
        <dbReference type="Rhea" id="RHEA-COMP:11605"/>
        <dbReference type="ChEBI" id="CHEBI:15378"/>
        <dbReference type="ChEBI" id="CHEBI:30013"/>
        <dbReference type="ChEBI" id="CHEBI:30616"/>
        <dbReference type="ChEBI" id="CHEBI:61977"/>
        <dbReference type="ChEBI" id="CHEBI:456216"/>
        <dbReference type="EC" id="2.7.11.1"/>
    </reaction>
</comment>
<keyword evidence="3" id="KW-0597">Phosphoprotein</keyword>
<dbReference type="AlphaFoldDB" id="A0A061HG55"/>
<organism evidence="10">
    <name type="scientific">Blumeria graminis f. sp. tritici 96224</name>
    <dbReference type="NCBI Taxonomy" id="1268274"/>
    <lineage>
        <taxon>Eukaryota</taxon>
        <taxon>Fungi</taxon>
        <taxon>Dikarya</taxon>
        <taxon>Ascomycota</taxon>
        <taxon>Pezizomycotina</taxon>
        <taxon>Leotiomycetes</taxon>
        <taxon>Erysiphales</taxon>
        <taxon>Erysiphaceae</taxon>
        <taxon>Blumeria</taxon>
    </lineage>
</organism>
<evidence type="ECO:0000256" key="1">
    <source>
        <dbReference type="ARBA" id="ARBA00012513"/>
    </source>
</evidence>
<dbReference type="EMBL" id="UIGY01000154">
    <property type="protein sequence ID" value="SUZ11919.1"/>
    <property type="molecule type" value="Genomic_DNA"/>
</dbReference>
<evidence type="ECO:0000256" key="5">
    <source>
        <dbReference type="ARBA" id="ARBA00022777"/>
    </source>
</evidence>